<sequence>MNEKASKHFTEDFWSGNLWRSCLLADHTASGPYRRLNFRLKPESSTTVRLQQTSDRNRQVLLKMLSCLRRQCLLHQNSGSNYVPFSKEERSMVTARQTGCCST</sequence>
<keyword evidence="1" id="KW-1185">Reference proteome</keyword>
<proteinExistence type="predicted"/>
<evidence type="ECO:0000313" key="2">
    <source>
        <dbReference type="WBParaSite" id="HCON_00168870-00001"/>
    </source>
</evidence>
<reference evidence="2" key="1">
    <citation type="submission" date="2020-12" db="UniProtKB">
        <authorList>
            <consortium name="WormBaseParasite"/>
        </authorList>
    </citation>
    <scope>IDENTIFICATION</scope>
    <source>
        <strain evidence="2">MHco3</strain>
    </source>
</reference>
<dbReference type="AlphaFoldDB" id="A0A7I4Z0K9"/>
<protein>
    <submittedName>
        <fullName evidence="2">Uncharacterized protein</fullName>
    </submittedName>
</protein>
<name>A0A7I4Z0K9_HAECO</name>
<dbReference type="WBParaSite" id="HCON_00168870-00001">
    <property type="protein sequence ID" value="HCON_00168870-00001"/>
    <property type="gene ID" value="HCON_00168870"/>
</dbReference>
<evidence type="ECO:0000313" key="1">
    <source>
        <dbReference type="Proteomes" id="UP000025227"/>
    </source>
</evidence>
<accession>A0A7I4Z0K9</accession>
<organism evidence="1 2">
    <name type="scientific">Haemonchus contortus</name>
    <name type="common">Barber pole worm</name>
    <dbReference type="NCBI Taxonomy" id="6289"/>
    <lineage>
        <taxon>Eukaryota</taxon>
        <taxon>Metazoa</taxon>
        <taxon>Ecdysozoa</taxon>
        <taxon>Nematoda</taxon>
        <taxon>Chromadorea</taxon>
        <taxon>Rhabditida</taxon>
        <taxon>Rhabditina</taxon>
        <taxon>Rhabditomorpha</taxon>
        <taxon>Strongyloidea</taxon>
        <taxon>Trichostrongylidae</taxon>
        <taxon>Haemonchus</taxon>
    </lineage>
</organism>
<dbReference type="Proteomes" id="UP000025227">
    <property type="component" value="Unplaced"/>
</dbReference>